<feature type="domain" description="C-type lectin" evidence="2">
    <location>
        <begin position="37"/>
        <end position="155"/>
    </location>
</feature>
<gene>
    <name evidence="3" type="primary">LOC116045507</name>
</gene>
<protein>
    <recommendedName>
        <fullName evidence="2">C-type lectin domain-containing protein</fullName>
    </recommendedName>
</protein>
<keyword evidence="1" id="KW-0732">Signal</keyword>
<dbReference type="SUPFAM" id="SSF56436">
    <property type="entry name" value="C-type lectin-like"/>
    <property type="match status" value="1"/>
</dbReference>
<dbReference type="InterPro" id="IPR016187">
    <property type="entry name" value="CTDL_fold"/>
</dbReference>
<evidence type="ECO:0000313" key="4">
    <source>
        <dbReference type="Proteomes" id="UP000694568"/>
    </source>
</evidence>
<dbReference type="PANTHER" id="PTHR22803">
    <property type="entry name" value="MANNOSE, PHOSPHOLIPASE, LECTIN RECEPTOR RELATED"/>
    <property type="match status" value="1"/>
</dbReference>
<dbReference type="CDD" id="cd00037">
    <property type="entry name" value="CLECT"/>
    <property type="match status" value="1"/>
</dbReference>
<dbReference type="Proteomes" id="UP000694568">
    <property type="component" value="Unplaced"/>
</dbReference>
<feature type="chain" id="PRO_5034178841" description="C-type lectin domain-containing protein" evidence="1">
    <location>
        <begin position="21"/>
        <end position="158"/>
    </location>
</feature>
<dbReference type="InterPro" id="IPR016186">
    <property type="entry name" value="C-type_lectin-like/link_sf"/>
</dbReference>
<dbReference type="InterPro" id="IPR001304">
    <property type="entry name" value="C-type_lectin-like"/>
</dbReference>
<dbReference type="Pfam" id="PF00059">
    <property type="entry name" value="Lectin_C"/>
    <property type="match status" value="1"/>
</dbReference>
<dbReference type="Gene3D" id="3.10.100.10">
    <property type="entry name" value="Mannose-Binding Protein A, subunit A"/>
    <property type="match status" value="1"/>
</dbReference>
<accession>A0A8C9XR56</accession>
<evidence type="ECO:0000256" key="1">
    <source>
        <dbReference type="SAM" id="SignalP"/>
    </source>
</evidence>
<dbReference type="AlphaFoldDB" id="A0A8C9XR56"/>
<keyword evidence="4" id="KW-1185">Reference proteome</keyword>
<feature type="signal peptide" evidence="1">
    <location>
        <begin position="1"/>
        <end position="20"/>
    </location>
</feature>
<organism evidence="3 4">
    <name type="scientific">Sander lucioperca</name>
    <name type="common">Pike-perch</name>
    <name type="synonym">Perca lucioperca</name>
    <dbReference type="NCBI Taxonomy" id="283035"/>
    <lineage>
        <taxon>Eukaryota</taxon>
        <taxon>Metazoa</taxon>
        <taxon>Chordata</taxon>
        <taxon>Craniata</taxon>
        <taxon>Vertebrata</taxon>
        <taxon>Euteleostomi</taxon>
        <taxon>Actinopterygii</taxon>
        <taxon>Neopterygii</taxon>
        <taxon>Teleostei</taxon>
        <taxon>Neoteleostei</taxon>
        <taxon>Acanthomorphata</taxon>
        <taxon>Eupercaria</taxon>
        <taxon>Perciformes</taxon>
        <taxon>Percoidei</taxon>
        <taxon>Percidae</taxon>
        <taxon>Luciopercinae</taxon>
        <taxon>Sander</taxon>
    </lineage>
</organism>
<dbReference type="InterPro" id="IPR050111">
    <property type="entry name" value="C-type_lectin/snaclec_domain"/>
</dbReference>
<sequence>MESGLHFMVVLCLTSGLWTGANVNEYGKCCPPGWTLFYQNCYMFHYGEMSWADAEHFCTIIGGHLASLPTIEEYKLLRGGLQLVTGSNKNCWVGGYYAAKDGVWLWSDGSKFDFTGWGKGEPNNEATGNCMEINYKGQDYVNDTNCDQKKSFLCSKHL</sequence>
<dbReference type="SMART" id="SM00034">
    <property type="entry name" value="CLECT"/>
    <property type="match status" value="1"/>
</dbReference>
<reference evidence="3" key="1">
    <citation type="submission" date="2025-08" db="UniProtKB">
        <authorList>
            <consortium name="Ensembl"/>
        </authorList>
    </citation>
    <scope>IDENTIFICATION</scope>
</reference>
<dbReference type="GeneTree" id="ENSGT00940000164599"/>
<name>A0A8C9XR56_SANLU</name>
<reference evidence="3" key="2">
    <citation type="submission" date="2025-09" db="UniProtKB">
        <authorList>
            <consortium name="Ensembl"/>
        </authorList>
    </citation>
    <scope>IDENTIFICATION</scope>
</reference>
<dbReference type="PROSITE" id="PS50041">
    <property type="entry name" value="C_TYPE_LECTIN_2"/>
    <property type="match status" value="1"/>
</dbReference>
<dbReference type="Ensembl" id="ENSSLUT00000015208.1">
    <property type="protein sequence ID" value="ENSSLUP00000014729.1"/>
    <property type="gene ID" value="ENSSLUG00000006879.1"/>
</dbReference>
<evidence type="ECO:0000259" key="2">
    <source>
        <dbReference type="PROSITE" id="PS50041"/>
    </source>
</evidence>
<proteinExistence type="predicted"/>
<evidence type="ECO:0000313" key="3">
    <source>
        <dbReference type="Ensembl" id="ENSSLUP00000014729.1"/>
    </source>
</evidence>